<dbReference type="GO" id="GO:0071949">
    <property type="term" value="F:FAD binding"/>
    <property type="evidence" value="ECO:0007669"/>
    <property type="project" value="InterPro"/>
</dbReference>
<protein>
    <submittedName>
        <fullName evidence="6">FAD-binding domain-containing protein</fullName>
    </submittedName>
</protein>
<keyword evidence="7" id="KW-1185">Reference proteome</keyword>
<accession>A0A2T2NAD5</accession>
<keyword evidence="3" id="KW-0274">FAD</keyword>
<dbReference type="InterPro" id="IPR016169">
    <property type="entry name" value="FAD-bd_PCMH_sub2"/>
</dbReference>
<keyword evidence="2" id="KW-0285">Flavoprotein</keyword>
<gene>
    <name evidence="6" type="ORF">BS50DRAFT_625005</name>
</gene>
<evidence type="ECO:0000256" key="4">
    <source>
        <dbReference type="ARBA" id="ARBA00023002"/>
    </source>
</evidence>
<dbReference type="InterPro" id="IPR036318">
    <property type="entry name" value="FAD-bd_PCMH-like_sf"/>
</dbReference>
<dbReference type="InterPro" id="IPR050416">
    <property type="entry name" value="FAD-linked_Oxidoreductase"/>
</dbReference>
<evidence type="ECO:0000259" key="5">
    <source>
        <dbReference type="PROSITE" id="PS51387"/>
    </source>
</evidence>
<dbReference type="PANTHER" id="PTHR42973">
    <property type="entry name" value="BINDING OXIDOREDUCTASE, PUTATIVE (AFU_ORTHOLOGUE AFUA_1G17690)-RELATED"/>
    <property type="match status" value="1"/>
</dbReference>
<dbReference type="SUPFAM" id="SSF56176">
    <property type="entry name" value="FAD-binding/transporter-associated domain-like"/>
    <property type="match status" value="1"/>
</dbReference>
<dbReference type="GO" id="GO:0016491">
    <property type="term" value="F:oxidoreductase activity"/>
    <property type="evidence" value="ECO:0007669"/>
    <property type="project" value="UniProtKB-KW"/>
</dbReference>
<evidence type="ECO:0000256" key="1">
    <source>
        <dbReference type="ARBA" id="ARBA00005466"/>
    </source>
</evidence>
<reference evidence="6 7" key="1">
    <citation type="journal article" date="2018" name="Front. Microbiol.">
        <title>Genome-Wide Analysis of Corynespora cassiicola Leaf Fall Disease Putative Effectors.</title>
        <authorList>
            <person name="Lopez D."/>
            <person name="Ribeiro S."/>
            <person name="Label P."/>
            <person name="Fumanal B."/>
            <person name="Venisse J.S."/>
            <person name="Kohler A."/>
            <person name="de Oliveira R.R."/>
            <person name="Labutti K."/>
            <person name="Lipzen A."/>
            <person name="Lail K."/>
            <person name="Bauer D."/>
            <person name="Ohm R.A."/>
            <person name="Barry K.W."/>
            <person name="Spatafora J."/>
            <person name="Grigoriev I.V."/>
            <person name="Martin F.M."/>
            <person name="Pujade-Renaud V."/>
        </authorList>
    </citation>
    <scope>NUCLEOTIDE SEQUENCE [LARGE SCALE GENOMIC DNA]</scope>
    <source>
        <strain evidence="6 7">Philippines</strain>
    </source>
</reference>
<evidence type="ECO:0000313" key="7">
    <source>
        <dbReference type="Proteomes" id="UP000240883"/>
    </source>
</evidence>
<dbReference type="InterPro" id="IPR016166">
    <property type="entry name" value="FAD-bd_PCMH"/>
</dbReference>
<name>A0A2T2NAD5_CORCC</name>
<sequence length="462" mass="50199">MSALQASRIFLPGNQEYQNQNGTYLAAHQSEITPSAIFLPSNKEDVAKFIRLIKPFVKGEGFAFAIRGGGQNPLPYCANIEKLGVTLDIARLDQVTIGEGSVTIGAGARWGPVFEALDGTGFGVSGNRNVKAGIGGLTLQGGLSFFSSREGFVSDNVLEYEIVLSSGKIIMASAQQNSDLWIALRGGNNNFGVVTQYKFRTFPQGNIWGGSVYYFGHSFGGQIDALVSEIQKKDATEETHLMINIGFAAQFGLQEMCQNQKPAVLEPFVGVTPQIEALNSMRMMSVKDAASEQASDAKHQKRCSYLNTTVKADAETLKKASEIYTTSVSALVSIEGLICSFTLQPYTLSCLEKLAAQGGNSLGLDTKHGPLVSVLLLSYWDKIEDDAKIGDTMRSVLEAIEKDSQERGTAVPFKFMNYSSSFQDPIGSYGNENKRRLQDVSKRYDPEALFQKAVPGGFKLFT</sequence>
<organism evidence="6 7">
    <name type="scientific">Corynespora cassiicola Philippines</name>
    <dbReference type="NCBI Taxonomy" id="1448308"/>
    <lineage>
        <taxon>Eukaryota</taxon>
        <taxon>Fungi</taxon>
        <taxon>Dikarya</taxon>
        <taxon>Ascomycota</taxon>
        <taxon>Pezizomycotina</taxon>
        <taxon>Dothideomycetes</taxon>
        <taxon>Pleosporomycetidae</taxon>
        <taxon>Pleosporales</taxon>
        <taxon>Corynesporascaceae</taxon>
        <taxon>Corynespora</taxon>
    </lineage>
</organism>
<evidence type="ECO:0000313" key="6">
    <source>
        <dbReference type="EMBL" id="PSN62330.1"/>
    </source>
</evidence>
<dbReference type="Proteomes" id="UP000240883">
    <property type="component" value="Unassembled WGS sequence"/>
</dbReference>
<dbReference type="PANTHER" id="PTHR42973:SF22">
    <property type="entry name" value="FAD-BINDING PCMH-TYPE DOMAIN-CONTAINING PROTEIN-RELATED"/>
    <property type="match status" value="1"/>
</dbReference>
<proteinExistence type="inferred from homology"/>
<feature type="domain" description="FAD-binding PCMH-type" evidence="5">
    <location>
        <begin position="30"/>
        <end position="204"/>
    </location>
</feature>
<evidence type="ECO:0000256" key="3">
    <source>
        <dbReference type="ARBA" id="ARBA00022827"/>
    </source>
</evidence>
<keyword evidence="4" id="KW-0560">Oxidoreductase</keyword>
<dbReference type="InterPro" id="IPR006094">
    <property type="entry name" value="Oxid_FAD_bind_N"/>
</dbReference>
<dbReference type="EMBL" id="KZ678142">
    <property type="protein sequence ID" value="PSN62330.1"/>
    <property type="molecule type" value="Genomic_DNA"/>
</dbReference>
<dbReference type="AlphaFoldDB" id="A0A2T2NAD5"/>
<dbReference type="Gene3D" id="3.30.465.10">
    <property type="match status" value="1"/>
</dbReference>
<comment type="similarity">
    <text evidence="1">Belongs to the oxygen-dependent FAD-linked oxidoreductase family.</text>
</comment>
<dbReference type="STRING" id="1448308.A0A2T2NAD5"/>
<evidence type="ECO:0000256" key="2">
    <source>
        <dbReference type="ARBA" id="ARBA00022630"/>
    </source>
</evidence>
<dbReference type="Pfam" id="PF01565">
    <property type="entry name" value="FAD_binding_4"/>
    <property type="match status" value="1"/>
</dbReference>
<dbReference type="OrthoDB" id="2151789at2759"/>
<dbReference type="PROSITE" id="PS51387">
    <property type="entry name" value="FAD_PCMH"/>
    <property type="match status" value="1"/>
</dbReference>